<dbReference type="PANTHER" id="PTHR46527">
    <property type="entry name" value="NUCLEOPORIN-LIKE PROTEIN 2"/>
    <property type="match status" value="1"/>
</dbReference>
<sequence>MPTLPPLATPPQTSPPPRRRRHAKRFGRLLKRTGPLGLLVSRAAGVMPVCAFFNTPRGCKFGTRCINQHIRSSAATGAAATGTVDPAAIRTDWSSEKPLWPLSAYGPTKHAPTLISDVEHSPEEIRLEFYQARAQNAPHLIREAALIQQADTLTKQVLANTDAVAQKANESLASTRPSQPTSGGFGASPTSAFNTAPATAFGRPTGFGNAASQPSAFGATPTAFGSTSSHPGAFGQTGFGATQTATANFGAPSAAAPAFGQSAFGSASPAPAFGQSAFGSIPAPTAGSAFGAFSTPRPVASAFAPQNASAASAIGAAPAFGIAPVTPAQAFGSTTTPAAGFGGFAGSQQASSAFSVPAFGGQSTPTAFATPAKPLTAPAFGASAFGGASSAQADSVAPGKPQAAPVQAAHADGNPPMAAPATKPANAPRPDMPFGSHQDPYAPWAPLESDLPPTVLAAYKAPAFSDDDATARGTLPHPLELAASTFCAATCSRPLIAIAASLARP</sequence>
<keyword evidence="7" id="KW-1185">Reference proteome</keyword>
<comment type="caution">
    <text evidence="6">The sequence shown here is derived from an EMBL/GenBank/DDBJ whole genome shotgun (WGS) entry which is preliminary data.</text>
</comment>
<reference evidence="6 7" key="1">
    <citation type="journal article" date="2011" name="J. Gen. Appl. Microbiol.">
        <title>Draft genome sequencing of the enigmatic basidiomycete Mixia osmundae.</title>
        <authorList>
            <person name="Nishida H."/>
            <person name="Nagatsuka Y."/>
            <person name="Sugiyama J."/>
        </authorList>
    </citation>
    <scope>NUCLEOTIDE SEQUENCE [LARGE SCALE GENOMIC DNA]</scope>
    <source>
        <strain evidence="7">CBS 9802 / IAM 14324 / JCM 22182 / KY 12970</strain>
    </source>
</reference>
<keyword evidence="3" id="KW-0863">Zinc-finger</keyword>
<feature type="region of interest" description="Disordered" evidence="4">
    <location>
        <begin position="390"/>
        <end position="447"/>
    </location>
</feature>
<keyword evidence="3" id="KW-0862">Zinc</keyword>
<dbReference type="InterPro" id="IPR000571">
    <property type="entry name" value="Znf_CCCH"/>
</dbReference>
<evidence type="ECO:0000259" key="5">
    <source>
        <dbReference type="PROSITE" id="PS50103"/>
    </source>
</evidence>
<dbReference type="PROSITE" id="PS50103">
    <property type="entry name" value="ZF_C3H1"/>
    <property type="match status" value="1"/>
</dbReference>
<dbReference type="GO" id="GO:0008270">
    <property type="term" value="F:zinc ion binding"/>
    <property type="evidence" value="ECO:0007669"/>
    <property type="project" value="UniProtKB-KW"/>
</dbReference>
<keyword evidence="2" id="KW-0539">Nucleus</keyword>
<dbReference type="Proteomes" id="UP000009131">
    <property type="component" value="Unassembled WGS sequence"/>
</dbReference>
<protein>
    <recommendedName>
        <fullName evidence="5">C3H1-type domain-containing protein</fullName>
    </recommendedName>
</protein>
<dbReference type="PANTHER" id="PTHR46527:SF1">
    <property type="entry name" value="NUCLEOPORIN NUP42"/>
    <property type="match status" value="1"/>
</dbReference>
<evidence type="ECO:0000256" key="4">
    <source>
        <dbReference type="SAM" id="MobiDB-lite"/>
    </source>
</evidence>
<evidence type="ECO:0000313" key="7">
    <source>
        <dbReference type="Proteomes" id="UP000009131"/>
    </source>
</evidence>
<comment type="subcellular location">
    <subcellularLocation>
        <location evidence="1">Nucleus</location>
    </subcellularLocation>
</comment>
<dbReference type="eggNOG" id="KOG0845">
    <property type="taxonomic scope" value="Eukaryota"/>
</dbReference>
<dbReference type="InParanoid" id="G7E783"/>
<dbReference type="HOGENOM" id="CLU_539770_0_0_1"/>
<evidence type="ECO:0000313" key="6">
    <source>
        <dbReference type="EMBL" id="GAA98693.1"/>
    </source>
</evidence>
<feature type="region of interest" description="Disordered" evidence="4">
    <location>
        <begin position="168"/>
        <end position="214"/>
    </location>
</feature>
<evidence type="ECO:0000256" key="3">
    <source>
        <dbReference type="PROSITE-ProRule" id="PRU00723"/>
    </source>
</evidence>
<dbReference type="STRING" id="764103.G7E783"/>
<feature type="region of interest" description="Disordered" evidence="4">
    <location>
        <begin position="1"/>
        <end position="21"/>
    </location>
</feature>
<name>G7E783_MIXOS</name>
<feature type="compositionally biased region" description="Pro residues" evidence="4">
    <location>
        <begin position="1"/>
        <end position="16"/>
    </location>
</feature>
<keyword evidence="3" id="KW-0479">Metal-binding</keyword>
<dbReference type="EMBL" id="BABT02000157">
    <property type="protein sequence ID" value="GAA98693.1"/>
    <property type="molecule type" value="Genomic_DNA"/>
</dbReference>
<proteinExistence type="predicted"/>
<gene>
    <name evidence="6" type="primary">Mo05381</name>
    <name evidence="6" type="ORF">E5Q_05381</name>
</gene>
<dbReference type="InterPro" id="IPR051767">
    <property type="entry name" value="Nucleoporin_NUP42"/>
</dbReference>
<feature type="zinc finger region" description="C3H1-type" evidence="3">
    <location>
        <begin position="44"/>
        <end position="72"/>
    </location>
</feature>
<accession>G7E783</accession>
<dbReference type="OrthoDB" id="20729at2759"/>
<evidence type="ECO:0000256" key="1">
    <source>
        <dbReference type="ARBA" id="ARBA00004123"/>
    </source>
</evidence>
<feature type="compositionally biased region" description="Polar residues" evidence="4">
    <location>
        <begin position="168"/>
        <end position="197"/>
    </location>
</feature>
<dbReference type="AlphaFoldDB" id="G7E783"/>
<reference evidence="6 7" key="2">
    <citation type="journal article" date="2012" name="Open Biol.">
        <title>Characteristics of nucleosomes and linker DNA regions on the genome of the basidiomycete Mixia osmundae revealed by mono- and dinucleosome mapping.</title>
        <authorList>
            <person name="Nishida H."/>
            <person name="Kondo S."/>
            <person name="Matsumoto T."/>
            <person name="Suzuki Y."/>
            <person name="Yoshikawa H."/>
            <person name="Taylor T.D."/>
            <person name="Sugiyama J."/>
        </authorList>
    </citation>
    <scope>NUCLEOTIDE SEQUENCE [LARGE SCALE GENOMIC DNA]</scope>
    <source>
        <strain evidence="7">CBS 9802 / IAM 14324 / JCM 22182 / KY 12970</strain>
    </source>
</reference>
<dbReference type="GO" id="GO:0005634">
    <property type="term" value="C:nucleus"/>
    <property type="evidence" value="ECO:0007669"/>
    <property type="project" value="UniProtKB-SubCell"/>
</dbReference>
<evidence type="ECO:0000256" key="2">
    <source>
        <dbReference type="ARBA" id="ARBA00023242"/>
    </source>
</evidence>
<organism evidence="6 7">
    <name type="scientific">Mixia osmundae (strain CBS 9802 / IAM 14324 / JCM 22182 / KY 12970)</name>
    <dbReference type="NCBI Taxonomy" id="764103"/>
    <lineage>
        <taxon>Eukaryota</taxon>
        <taxon>Fungi</taxon>
        <taxon>Dikarya</taxon>
        <taxon>Basidiomycota</taxon>
        <taxon>Pucciniomycotina</taxon>
        <taxon>Mixiomycetes</taxon>
        <taxon>Mixiales</taxon>
        <taxon>Mixiaceae</taxon>
        <taxon>Mixia</taxon>
    </lineage>
</organism>
<feature type="domain" description="C3H1-type" evidence="5">
    <location>
        <begin position="44"/>
        <end position="72"/>
    </location>
</feature>